<dbReference type="Pfam" id="PF20153">
    <property type="entry name" value="DUF6535"/>
    <property type="match status" value="1"/>
</dbReference>
<feature type="compositionally biased region" description="Low complexity" evidence="2">
    <location>
        <begin position="935"/>
        <end position="949"/>
    </location>
</feature>
<feature type="region of interest" description="Disordered" evidence="2">
    <location>
        <begin position="1147"/>
        <end position="1170"/>
    </location>
</feature>
<feature type="region of interest" description="Disordered" evidence="2">
    <location>
        <begin position="762"/>
        <end position="793"/>
    </location>
</feature>
<evidence type="ECO:0000256" key="3">
    <source>
        <dbReference type="SAM" id="Phobius"/>
    </source>
</evidence>
<accession>A0A9P5JYZ6</accession>
<keyword evidence="3" id="KW-0472">Membrane</keyword>
<feature type="compositionally biased region" description="Polar residues" evidence="2">
    <location>
        <begin position="58"/>
        <end position="71"/>
    </location>
</feature>
<feature type="region of interest" description="Disordered" evidence="2">
    <location>
        <begin position="1253"/>
        <end position="1273"/>
    </location>
</feature>
<feature type="transmembrane region" description="Helical" evidence="3">
    <location>
        <begin position="168"/>
        <end position="190"/>
    </location>
</feature>
<feature type="region of interest" description="Disordered" evidence="2">
    <location>
        <begin position="807"/>
        <end position="855"/>
    </location>
</feature>
<gene>
    <name evidence="5" type="ORF">DFH94DRAFT_810977</name>
</gene>
<sequence>MRQRLSKSSQRLLTLTLSSISKSLLFSNKNFSMPQPENEPEDLEGGNEGDDRLDPQSMPDQPSQGESNFGDSSGPLFSMYSKAAEEEDTKMAESWQKDADGILFFTGLFSASVAALLSVTVQDLRPNSQDTSAFYLGNIFELLADPNATRTLIPSSVSKPPPFSPPGYAIWVNSLWFLSLVISLTCALLATSLQQWSRRYIRVAQPARCSPEKRARMRAFFAEGVDKMHIPWAVEGLPTLLHLSVFLFFGGLVVFLFNVNHAVFSSVILWIGLFSIMYGLITVMPIVRHDSPYYAPLSRSAWFLYAGMNYVFFKVLAYKYRRSVTFESWLRFSTLKERYHGWMLGGVEKAAEETVSERSSEIDIRIFDWTIGVLEEDDSLEKFLEAIPGFFRSKLVNYLESDLPEDILNKLWSAMNRFMNRTLSSNSVIESVKTRRATICRDIMNMIPFPITSLYDSFADFFDQAPVSIERRQATARWRIHALELAFDAIGEDSSWEKFFEVVPGFFDSEGVDGLEEHLPYEFRIKFSEALNGFLDRSFSIGSVTESLRNGRFIVCLNAAHAALGSEDVFQILWDILSGRWPELLRSLEMGHSLQRWGISNDERFTLDVRRIVAKIVVGVRERDDRWISLVKAEYDIEERVLRDYIGHGDNVLFSILLHMTRQALHTGSWTPWILSSLSEFNVRDTLPVLQHDFCALWNDIVLEAWNQEGFTINSPVWILREVRHAYIALHDGTDATLTEFSASTYYFDPVLAQPSSYQPCKIDSHRQSSTTHSPVTGSLILPSPLTQLDQSPTALPRRLSTILESVHTPDSSPASQQNEEEFVTVELPSSTDYTPDPSHTQGFTSPPRATTHAASGSFITESITWNPDLFVPRMTSHVSCQSAPSAAEIPATNFVRSDDPTPQIHTSDLGETSHAPVVPSLLFQHLDFVPATITPSTGPDPGNDPDTPQDATSSATLSHPLEDNQQDEVTSRAAPDISEIPSTVIPIPRSIPTIVVSDSPSPPILLPALSSGMTTTELPLFVEPAPIQPDQIPYDFRFPSSTSATPNSHISPQVTSAFDVQVTSSIVTPNRHDDAHDLNPPIPMTVLPHSNQTALPVHDIVASTLPLEDKIGNGFCEFLSLSFKASPNIIFDGAYFFAGHEDATVPGRQSRDTVPAQDSGGGGSVSQEELEAKLAGVEAQAQEREMEDARMAAASDMENHRVAVREFAYARAAGSFEVARIQERAGSPGLAWCRSAIDARALKSLYTPGAAAAGAAGVGGGRPSSPSSRTKDNIGLGAFSVEAFAQRAHDLLKKNAERAQKLAQESNAALETYQKQVRTLEERLARSDGMKEQVEQLEVEKLATEQRAAEQAETFKLRELTEANAALSVRVLQVAHDAAAAEDDLRAVRSETEHTQRLAPLEEINLVQTESLRQQLRALGKL</sequence>
<protein>
    <recommendedName>
        <fullName evidence="4">DUF6535 domain-containing protein</fullName>
    </recommendedName>
</protein>
<feature type="compositionally biased region" description="Polar residues" evidence="2">
    <location>
        <begin position="828"/>
        <end position="855"/>
    </location>
</feature>
<reference evidence="5" key="2">
    <citation type="journal article" date="2020" name="Nat. Commun.">
        <title>Large-scale genome sequencing of mycorrhizal fungi provides insights into the early evolution of symbiotic traits.</title>
        <authorList>
            <person name="Miyauchi S."/>
            <person name="Kiss E."/>
            <person name="Kuo A."/>
            <person name="Drula E."/>
            <person name="Kohler A."/>
            <person name="Sanchez-Garcia M."/>
            <person name="Morin E."/>
            <person name="Andreopoulos B."/>
            <person name="Barry K.W."/>
            <person name="Bonito G."/>
            <person name="Buee M."/>
            <person name="Carver A."/>
            <person name="Chen C."/>
            <person name="Cichocki N."/>
            <person name="Clum A."/>
            <person name="Culley D."/>
            <person name="Crous P.W."/>
            <person name="Fauchery L."/>
            <person name="Girlanda M."/>
            <person name="Hayes R.D."/>
            <person name="Keri Z."/>
            <person name="LaButti K."/>
            <person name="Lipzen A."/>
            <person name="Lombard V."/>
            <person name="Magnuson J."/>
            <person name="Maillard F."/>
            <person name="Murat C."/>
            <person name="Nolan M."/>
            <person name="Ohm R.A."/>
            <person name="Pangilinan J."/>
            <person name="Pereira M.F."/>
            <person name="Perotto S."/>
            <person name="Peter M."/>
            <person name="Pfister S."/>
            <person name="Riley R."/>
            <person name="Sitrit Y."/>
            <person name="Stielow J.B."/>
            <person name="Szollosi G."/>
            <person name="Zifcakova L."/>
            <person name="Stursova M."/>
            <person name="Spatafora J.W."/>
            <person name="Tedersoo L."/>
            <person name="Vaario L.M."/>
            <person name="Yamada A."/>
            <person name="Yan M."/>
            <person name="Wang P."/>
            <person name="Xu J."/>
            <person name="Bruns T."/>
            <person name="Baldrian P."/>
            <person name="Vilgalys R."/>
            <person name="Dunand C."/>
            <person name="Henrissat B."/>
            <person name="Grigoriev I.V."/>
            <person name="Hibbett D."/>
            <person name="Nagy L.G."/>
            <person name="Martin F.M."/>
        </authorList>
    </citation>
    <scope>NUCLEOTIDE SEQUENCE</scope>
    <source>
        <strain evidence="5">Prilba</strain>
    </source>
</reference>
<feature type="transmembrane region" description="Helical" evidence="3">
    <location>
        <begin position="302"/>
        <end position="320"/>
    </location>
</feature>
<dbReference type="EMBL" id="WHVB01000023">
    <property type="protein sequence ID" value="KAF8471350.1"/>
    <property type="molecule type" value="Genomic_DNA"/>
</dbReference>
<evidence type="ECO:0000259" key="4">
    <source>
        <dbReference type="Pfam" id="PF20153"/>
    </source>
</evidence>
<keyword evidence="3" id="KW-0812">Transmembrane</keyword>
<feature type="compositionally biased region" description="Acidic residues" evidence="2">
    <location>
        <begin position="38"/>
        <end position="48"/>
    </location>
</feature>
<keyword evidence="1" id="KW-0175">Coiled coil</keyword>
<evidence type="ECO:0000313" key="6">
    <source>
        <dbReference type="Proteomes" id="UP000759537"/>
    </source>
</evidence>
<feature type="transmembrane region" description="Helical" evidence="3">
    <location>
        <begin position="263"/>
        <end position="281"/>
    </location>
</feature>
<feature type="compositionally biased region" description="Polar residues" evidence="2">
    <location>
        <begin position="809"/>
        <end position="818"/>
    </location>
</feature>
<evidence type="ECO:0000313" key="5">
    <source>
        <dbReference type="EMBL" id="KAF8471350.1"/>
    </source>
</evidence>
<reference evidence="5" key="1">
    <citation type="submission" date="2019-10" db="EMBL/GenBank/DDBJ databases">
        <authorList>
            <consortium name="DOE Joint Genome Institute"/>
            <person name="Kuo A."/>
            <person name="Miyauchi S."/>
            <person name="Kiss E."/>
            <person name="Drula E."/>
            <person name="Kohler A."/>
            <person name="Sanchez-Garcia M."/>
            <person name="Andreopoulos B."/>
            <person name="Barry K.W."/>
            <person name="Bonito G."/>
            <person name="Buee M."/>
            <person name="Carver A."/>
            <person name="Chen C."/>
            <person name="Cichocki N."/>
            <person name="Clum A."/>
            <person name="Culley D."/>
            <person name="Crous P.W."/>
            <person name="Fauchery L."/>
            <person name="Girlanda M."/>
            <person name="Hayes R."/>
            <person name="Keri Z."/>
            <person name="LaButti K."/>
            <person name="Lipzen A."/>
            <person name="Lombard V."/>
            <person name="Magnuson J."/>
            <person name="Maillard F."/>
            <person name="Morin E."/>
            <person name="Murat C."/>
            <person name="Nolan M."/>
            <person name="Ohm R."/>
            <person name="Pangilinan J."/>
            <person name="Pereira M."/>
            <person name="Perotto S."/>
            <person name="Peter M."/>
            <person name="Riley R."/>
            <person name="Sitrit Y."/>
            <person name="Stielow B."/>
            <person name="Szollosi G."/>
            <person name="Zifcakova L."/>
            <person name="Stursova M."/>
            <person name="Spatafora J.W."/>
            <person name="Tedersoo L."/>
            <person name="Vaario L.-M."/>
            <person name="Yamada A."/>
            <person name="Yan M."/>
            <person name="Wang P."/>
            <person name="Xu J."/>
            <person name="Bruns T."/>
            <person name="Baldrian P."/>
            <person name="Vilgalys R."/>
            <person name="Henrissat B."/>
            <person name="Grigoriev I.V."/>
            <person name="Hibbett D."/>
            <person name="Nagy L.G."/>
            <person name="Martin F.M."/>
        </authorList>
    </citation>
    <scope>NUCLEOTIDE SEQUENCE</scope>
    <source>
        <strain evidence="5">Prilba</strain>
    </source>
</reference>
<proteinExistence type="predicted"/>
<organism evidence="5 6">
    <name type="scientific">Russula ochroleuca</name>
    <dbReference type="NCBI Taxonomy" id="152965"/>
    <lineage>
        <taxon>Eukaryota</taxon>
        <taxon>Fungi</taxon>
        <taxon>Dikarya</taxon>
        <taxon>Basidiomycota</taxon>
        <taxon>Agaricomycotina</taxon>
        <taxon>Agaricomycetes</taxon>
        <taxon>Russulales</taxon>
        <taxon>Russulaceae</taxon>
        <taxon>Russula</taxon>
    </lineage>
</organism>
<feature type="transmembrane region" description="Helical" evidence="3">
    <location>
        <begin position="237"/>
        <end position="257"/>
    </location>
</feature>
<dbReference type="Proteomes" id="UP000759537">
    <property type="component" value="Unassembled WGS sequence"/>
</dbReference>
<feature type="region of interest" description="Disordered" evidence="2">
    <location>
        <begin position="891"/>
        <end position="913"/>
    </location>
</feature>
<feature type="compositionally biased region" description="Polar residues" evidence="2">
    <location>
        <begin position="768"/>
        <end position="777"/>
    </location>
</feature>
<dbReference type="OrthoDB" id="3221808at2759"/>
<feature type="region of interest" description="Disordered" evidence="2">
    <location>
        <begin position="28"/>
        <end position="74"/>
    </location>
</feature>
<feature type="domain" description="DUF6535" evidence="4">
    <location>
        <begin position="79"/>
        <end position="258"/>
    </location>
</feature>
<evidence type="ECO:0000256" key="2">
    <source>
        <dbReference type="SAM" id="MobiDB-lite"/>
    </source>
</evidence>
<feature type="region of interest" description="Disordered" evidence="2">
    <location>
        <begin position="932"/>
        <end position="978"/>
    </location>
</feature>
<feature type="transmembrane region" description="Helical" evidence="3">
    <location>
        <begin position="101"/>
        <end position="121"/>
    </location>
</feature>
<keyword evidence="6" id="KW-1185">Reference proteome</keyword>
<name>A0A9P5JYZ6_9AGAM</name>
<comment type="caution">
    <text evidence="5">The sequence shown here is derived from an EMBL/GenBank/DDBJ whole genome shotgun (WGS) entry which is preliminary data.</text>
</comment>
<feature type="coiled-coil region" evidence="1">
    <location>
        <begin position="1290"/>
        <end position="1355"/>
    </location>
</feature>
<keyword evidence="3" id="KW-1133">Transmembrane helix</keyword>
<dbReference type="InterPro" id="IPR045338">
    <property type="entry name" value="DUF6535"/>
</dbReference>
<evidence type="ECO:0000256" key="1">
    <source>
        <dbReference type="SAM" id="Coils"/>
    </source>
</evidence>